<dbReference type="KEGG" id="spse:SULPSESMR1_04710"/>
<evidence type="ECO:0000256" key="1">
    <source>
        <dbReference type="SAM" id="MobiDB-lite"/>
    </source>
</evidence>
<keyword evidence="2" id="KW-0614">Plasmid</keyword>
<feature type="region of interest" description="Disordered" evidence="1">
    <location>
        <begin position="170"/>
        <end position="190"/>
    </location>
</feature>
<gene>
    <name evidence="2" type="ORF">SULPSESMR1_04710</name>
</gene>
<geneLocation type="plasmid" evidence="2 3">
    <name>pSMR1-1</name>
</geneLocation>
<feature type="compositionally biased region" description="Low complexity" evidence="1">
    <location>
        <begin position="170"/>
        <end position="182"/>
    </location>
</feature>
<dbReference type="AlphaFoldDB" id="A0A221K5Y0"/>
<sequence length="190" mass="21726">MSYLPHRGCCHVNSPSLQVGMRIVDQWAFAADFHVSNASSRWLRMVRADRWRAGTEKKLRVADCIETKRCSPPGDRKPCIYRSRFREGRWLFSARLLSLCGTTDQVSVRPGVGGTIGSRFVPNDPFGHETQRFISLTKSRFAARLSRLDWRISSRGPNLKVQRRIVSYETSTPRSSISSSTSRRLKLKRP</sequence>
<keyword evidence="3" id="KW-1185">Reference proteome</keyword>
<dbReference type="Proteomes" id="UP000199754">
    <property type="component" value="Plasmid pSMR1-1"/>
</dbReference>
<organism evidence="2 3">
    <name type="scientific">Pseudosulfitobacter pseudonitzschiae</name>
    <dbReference type="NCBI Taxonomy" id="1402135"/>
    <lineage>
        <taxon>Bacteria</taxon>
        <taxon>Pseudomonadati</taxon>
        <taxon>Pseudomonadota</taxon>
        <taxon>Alphaproteobacteria</taxon>
        <taxon>Rhodobacterales</taxon>
        <taxon>Roseobacteraceae</taxon>
        <taxon>Pseudosulfitobacter</taxon>
    </lineage>
</organism>
<evidence type="ECO:0000313" key="3">
    <source>
        <dbReference type="Proteomes" id="UP000199754"/>
    </source>
</evidence>
<accession>A0A221K5Y0</accession>
<evidence type="ECO:0000313" key="2">
    <source>
        <dbReference type="EMBL" id="ASM74408.1"/>
    </source>
</evidence>
<reference evidence="2 3" key="1">
    <citation type="submission" date="2017-07" db="EMBL/GenBank/DDBJ databases">
        <title>Genome Sequence of Sulfitobacter pseudonitzschiae Strain SMR1 Isolated from a culture of the Diatom Skeletonema marinoi.</title>
        <authorList>
            <person name="Topel M."/>
            <person name="Pinder M.I.M."/>
            <person name="Johansson O.N."/>
            <person name="Kourtchenko O."/>
            <person name="Godhe A."/>
            <person name="Clarke A.K."/>
        </authorList>
    </citation>
    <scope>NUCLEOTIDE SEQUENCE [LARGE SCALE GENOMIC DNA]</scope>
    <source>
        <strain evidence="2 3">SMR1</strain>
        <plasmid evidence="2 3">pSMR1-1</plasmid>
    </source>
</reference>
<protein>
    <submittedName>
        <fullName evidence="2">Uncharacterized protein</fullName>
    </submittedName>
</protein>
<proteinExistence type="predicted"/>
<dbReference type="EMBL" id="CP022416">
    <property type="protein sequence ID" value="ASM74408.1"/>
    <property type="molecule type" value="Genomic_DNA"/>
</dbReference>
<name>A0A221K5Y0_9RHOB</name>